<name>E1GY42_9BACT</name>
<proteinExistence type="predicted"/>
<accession>E1GY42</accession>
<sequence length="43" mass="4570">MLKGKGASLGKGSKKSALLKHVILPNSLYDVSGIGIMFYCKSQ</sequence>
<dbReference type="AlphaFoldDB" id="E1GY42"/>
<gene>
    <name evidence="1" type="ORF">HMPREF9018_1854</name>
</gene>
<evidence type="ECO:0000313" key="1">
    <source>
        <dbReference type="EMBL" id="EFN90451.1"/>
    </source>
</evidence>
<dbReference type="Proteomes" id="UP000016016">
    <property type="component" value="Unassembled WGS sequence"/>
</dbReference>
<protein>
    <submittedName>
        <fullName evidence="1">Uncharacterized protein</fullName>
    </submittedName>
</protein>
<reference evidence="1 2" key="1">
    <citation type="submission" date="2010-09" db="EMBL/GenBank/DDBJ databases">
        <authorList>
            <person name="Harkins D.M."/>
            <person name="Madupu R."/>
            <person name="Durkin A.S."/>
            <person name="Torralba M."/>
            <person name="Methe B."/>
            <person name="Sutton G.G."/>
            <person name="Nelson K.E."/>
        </authorList>
    </citation>
    <scope>NUCLEOTIDE SEQUENCE [LARGE SCALE GENOMIC DNA]</scope>
    <source>
        <strain evidence="1 2">CRIS 21A-A</strain>
    </source>
</reference>
<organism evidence="1 2">
    <name type="scientific">Prevotella amnii CRIS 21A-A</name>
    <dbReference type="NCBI Taxonomy" id="679191"/>
    <lineage>
        <taxon>Bacteria</taxon>
        <taxon>Pseudomonadati</taxon>
        <taxon>Bacteroidota</taxon>
        <taxon>Bacteroidia</taxon>
        <taxon>Bacteroidales</taxon>
        <taxon>Prevotellaceae</taxon>
        <taxon>Prevotella</taxon>
    </lineage>
</organism>
<evidence type="ECO:0000313" key="2">
    <source>
        <dbReference type="Proteomes" id="UP000016016"/>
    </source>
</evidence>
<dbReference type="EMBL" id="ADFQ01000098">
    <property type="protein sequence ID" value="EFN90451.1"/>
    <property type="molecule type" value="Genomic_DNA"/>
</dbReference>
<comment type="caution">
    <text evidence="1">The sequence shown here is derived from an EMBL/GenBank/DDBJ whole genome shotgun (WGS) entry which is preliminary data.</text>
</comment>